<dbReference type="Proteomes" id="UP001341281">
    <property type="component" value="Chromosome 02"/>
</dbReference>
<reference evidence="1 2" key="1">
    <citation type="submission" date="2024-02" db="EMBL/GenBank/DDBJ databases">
        <title>High-quality chromosome-scale genome assembly of Pensacola bahiagrass (Paspalum notatum Flugge var. saurae).</title>
        <authorList>
            <person name="Vega J.M."/>
            <person name="Podio M."/>
            <person name="Orjuela J."/>
            <person name="Siena L.A."/>
            <person name="Pessino S.C."/>
            <person name="Combes M.C."/>
            <person name="Mariac C."/>
            <person name="Albertini E."/>
            <person name="Pupilli F."/>
            <person name="Ortiz J.P.A."/>
            <person name="Leblanc O."/>
        </authorList>
    </citation>
    <scope>NUCLEOTIDE SEQUENCE [LARGE SCALE GENOMIC DNA]</scope>
    <source>
        <strain evidence="1">R1</strain>
        <tissue evidence="1">Leaf</tissue>
    </source>
</reference>
<evidence type="ECO:0000313" key="1">
    <source>
        <dbReference type="EMBL" id="WVZ57570.1"/>
    </source>
</evidence>
<gene>
    <name evidence="1" type="ORF">U9M48_007939</name>
</gene>
<organism evidence="1 2">
    <name type="scientific">Paspalum notatum var. saurae</name>
    <dbReference type="NCBI Taxonomy" id="547442"/>
    <lineage>
        <taxon>Eukaryota</taxon>
        <taxon>Viridiplantae</taxon>
        <taxon>Streptophyta</taxon>
        <taxon>Embryophyta</taxon>
        <taxon>Tracheophyta</taxon>
        <taxon>Spermatophyta</taxon>
        <taxon>Magnoliopsida</taxon>
        <taxon>Liliopsida</taxon>
        <taxon>Poales</taxon>
        <taxon>Poaceae</taxon>
        <taxon>PACMAD clade</taxon>
        <taxon>Panicoideae</taxon>
        <taxon>Andropogonodae</taxon>
        <taxon>Paspaleae</taxon>
        <taxon>Paspalinae</taxon>
        <taxon>Paspalum</taxon>
    </lineage>
</organism>
<accession>A0AAQ3SN07</accession>
<evidence type="ECO:0000313" key="2">
    <source>
        <dbReference type="Proteomes" id="UP001341281"/>
    </source>
</evidence>
<keyword evidence="2" id="KW-1185">Reference proteome</keyword>
<dbReference type="EMBL" id="CP144746">
    <property type="protein sequence ID" value="WVZ57570.1"/>
    <property type="molecule type" value="Genomic_DNA"/>
</dbReference>
<name>A0AAQ3SN07_PASNO</name>
<dbReference type="AlphaFoldDB" id="A0AAQ3SN07"/>
<protein>
    <submittedName>
        <fullName evidence="1">Uncharacterized protein</fullName>
    </submittedName>
</protein>
<proteinExistence type="predicted"/>
<sequence>MARRQLLMPLPPLPSSSCHGPSLPAPPQRCTAYLLPLPSRPSPSRHGVARSSWRGGVVAPYLPFLSCPSSDASVIFAVCAPDDDAFYFSVDMYSRGVFLEFKARAAVNFLPGEDLWLQGCMTDAYSSCARVTSCMLLAKTAFNRHHQELTEWHFSTLWRSSV</sequence>